<accession>A0A848BYX7</accession>
<evidence type="ECO:0000313" key="1">
    <source>
        <dbReference type="EMBL" id="NME27543.1"/>
    </source>
</evidence>
<dbReference type="EMBL" id="JABAFG010000003">
    <property type="protein sequence ID" value="NME27543.1"/>
    <property type="molecule type" value="Genomic_DNA"/>
</dbReference>
<protein>
    <submittedName>
        <fullName evidence="1">DUF3793 family protein</fullName>
    </submittedName>
</protein>
<dbReference type="Pfam" id="PF12672">
    <property type="entry name" value="DUF3793"/>
    <property type="match status" value="1"/>
</dbReference>
<proteinExistence type="predicted"/>
<sequence length="185" mass="21533">MNIDHLLVTYCAPTLARLKMGALLCLHREGTAEEYETIITQYNRQYNHKGLYFRILYQCPQRTLLYVFRPEMVEAYTRKSYIARFLQSYGYHPYSSISQLLDHLSQRFQEDGCFPHESGIFLGYPLADVLGFITNKGNHAKLCGEWKVYGDVRQAATLFHAYTCCRKDYMDRFAIGTTLEKLIVA</sequence>
<dbReference type="InterPro" id="IPR024523">
    <property type="entry name" value="DUF3793"/>
</dbReference>
<name>A0A848BYX7_9FIRM</name>
<comment type="caution">
    <text evidence="1">The sequence shown here is derived from an EMBL/GenBank/DDBJ whole genome shotgun (WGS) entry which is preliminary data.</text>
</comment>
<organism evidence="1 2">
    <name type="scientific">Megasphaera hexanoica</name>
    <dbReference type="NCBI Taxonomy" id="1675036"/>
    <lineage>
        <taxon>Bacteria</taxon>
        <taxon>Bacillati</taxon>
        <taxon>Bacillota</taxon>
        <taxon>Negativicutes</taxon>
        <taxon>Veillonellales</taxon>
        <taxon>Veillonellaceae</taxon>
        <taxon>Megasphaera</taxon>
    </lineage>
</organism>
<dbReference type="RefSeq" id="WP_059075979.1">
    <property type="nucleotide sequence ID" value="NZ_JABAFG010000003.1"/>
</dbReference>
<gene>
    <name evidence="1" type="ORF">HF872_02710</name>
</gene>
<evidence type="ECO:0000313" key="2">
    <source>
        <dbReference type="Proteomes" id="UP000591071"/>
    </source>
</evidence>
<dbReference type="AlphaFoldDB" id="A0A848BYX7"/>
<reference evidence="1 2" key="1">
    <citation type="submission" date="2020-04" db="EMBL/GenBank/DDBJ databases">
        <authorList>
            <person name="Hitch T.C.A."/>
            <person name="Wylensek D."/>
            <person name="Clavel T."/>
        </authorList>
    </citation>
    <scope>NUCLEOTIDE SEQUENCE [LARGE SCALE GENOMIC DNA]</scope>
    <source>
        <strain evidence="1 2">Oil-RF-744-FAT-WT-6-1</strain>
    </source>
</reference>
<dbReference type="Proteomes" id="UP000591071">
    <property type="component" value="Unassembled WGS sequence"/>
</dbReference>